<proteinExistence type="predicted"/>
<evidence type="ECO:0000313" key="2">
    <source>
        <dbReference type="Proteomes" id="UP001341281"/>
    </source>
</evidence>
<organism evidence="1 2">
    <name type="scientific">Paspalum notatum var. saurae</name>
    <dbReference type="NCBI Taxonomy" id="547442"/>
    <lineage>
        <taxon>Eukaryota</taxon>
        <taxon>Viridiplantae</taxon>
        <taxon>Streptophyta</taxon>
        <taxon>Embryophyta</taxon>
        <taxon>Tracheophyta</taxon>
        <taxon>Spermatophyta</taxon>
        <taxon>Magnoliopsida</taxon>
        <taxon>Liliopsida</taxon>
        <taxon>Poales</taxon>
        <taxon>Poaceae</taxon>
        <taxon>PACMAD clade</taxon>
        <taxon>Panicoideae</taxon>
        <taxon>Andropogonodae</taxon>
        <taxon>Paspaleae</taxon>
        <taxon>Paspalinae</taxon>
        <taxon>Paspalum</taxon>
    </lineage>
</organism>
<dbReference type="EMBL" id="CP144746">
    <property type="protein sequence ID" value="WVZ57681.1"/>
    <property type="molecule type" value="Genomic_DNA"/>
</dbReference>
<protein>
    <submittedName>
        <fullName evidence="1">Uncharacterized protein</fullName>
    </submittedName>
</protein>
<gene>
    <name evidence="1" type="ORF">U9M48_008035</name>
</gene>
<accession>A0AAQ3WCS2</accession>
<name>A0AAQ3WCS2_PASNO</name>
<reference evidence="1 2" key="1">
    <citation type="submission" date="2024-02" db="EMBL/GenBank/DDBJ databases">
        <title>High-quality chromosome-scale genome assembly of Pensacola bahiagrass (Paspalum notatum Flugge var. saurae).</title>
        <authorList>
            <person name="Vega J.M."/>
            <person name="Podio M."/>
            <person name="Orjuela J."/>
            <person name="Siena L.A."/>
            <person name="Pessino S.C."/>
            <person name="Combes M.C."/>
            <person name="Mariac C."/>
            <person name="Albertini E."/>
            <person name="Pupilli F."/>
            <person name="Ortiz J.P.A."/>
            <person name="Leblanc O."/>
        </authorList>
    </citation>
    <scope>NUCLEOTIDE SEQUENCE [LARGE SCALE GENOMIC DNA]</scope>
    <source>
        <strain evidence="1">R1</strain>
        <tissue evidence="1">Leaf</tissue>
    </source>
</reference>
<keyword evidence="2" id="KW-1185">Reference proteome</keyword>
<sequence length="66" mass="6782">MDPLRCHCATDDGVPSTSVVGLQPATSVVAISFPRRLARSVASTHNARVIVNPNGEINGSITGPIG</sequence>
<dbReference type="AlphaFoldDB" id="A0AAQ3WCS2"/>
<dbReference type="Proteomes" id="UP001341281">
    <property type="component" value="Chromosome 02"/>
</dbReference>
<evidence type="ECO:0000313" key="1">
    <source>
        <dbReference type="EMBL" id="WVZ57681.1"/>
    </source>
</evidence>